<evidence type="ECO:0000313" key="1">
    <source>
        <dbReference type="EMBL" id="KAL3528166.1"/>
    </source>
</evidence>
<keyword evidence="2" id="KW-1185">Reference proteome</keyword>
<protein>
    <submittedName>
        <fullName evidence="1">Uncharacterized protein</fullName>
    </submittedName>
</protein>
<reference evidence="1 2" key="1">
    <citation type="submission" date="2024-11" db="EMBL/GenBank/DDBJ databases">
        <title>A near-complete genome assembly of Cinchona calisaya.</title>
        <authorList>
            <person name="Lian D.C."/>
            <person name="Zhao X.W."/>
            <person name="Wei L."/>
        </authorList>
    </citation>
    <scope>NUCLEOTIDE SEQUENCE [LARGE SCALE GENOMIC DNA]</scope>
    <source>
        <tissue evidence="1">Nenye</tissue>
    </source>
</reference>
<name>A0ABD3A8N9_9GENT</name>
<accession>A0ABD3A8N9</accession>
<proteinExistence type="predicted"/>
<gene>
    <name evidence="1" type="ORF">ACH5RR_012822</name>
</gene>
<comment type="caution">
    <text evidence="1">The sequence shown here is derived from an EMBL/GenBank/DDBJ whole genome shotgun (WGS) entry which is preliminary data.</text>
</comment>
<dbReference type="AlphaFoldDB" id="A0ABD3A8N9"/>
<sequence length="118" mass="13194">MRCTPDTLFQVLFRNMQEKLLVTEAKLKESQYHLAPWHSDVNALNFSPSPSYSYEPQTTTDWDLLGHCQSLLGDAVVKNPDSDDLGRHSPLMSRLYGVTCFVTLTVSGGIVKSLHQPA</sequence>
<dbReference type="EMBL" id="JBJUIK010000005">
    <property type="protein sequence ID" value="KAL3528166.1"/>
    <property type="molecule type" value="Genomic_DNA"/>
</dbReference>
<organism evidence="1 2">
    <name type="scientific">Cinchona calisaya</name>
    <dbReference type="NCBI Taxonomy" id="153742"/>
    <lineage>
        <taxon>Eukaryota</taxon>
        <taxon>Viridiplantae</taxon>
        <taxon>Streptophyta</taxon>
        <taxon>Embryophyta</taxon>
        <taxon>Tracheophyta</taxon>
        <taxon>Spermatophyta</taxon>
        <taxon>Magnoliopsida</taxon>
        <taxon>eudicotyledons</taxon>
        <taxon>Gunneridae</taxon>
        <taxon>Pentapetalae</taxon>
        <taxon>asterids</taxon>
        <taxon>lamiids</taxon>
        <taxon>Gentianales</taxon>
        <taxon>Rubiaceae</taxon>
        <taxon>Cinchonoideae</taxon>
        <taxon>Cinchoneae</taxon>
        <taxon>Cinchona</taxon>
    </lineage>
</organism>
<evidence type="ECO:0000313" key="2">
    <source>
        <dbReference type="Proteomes" id="UP001630127"/>
    </source>
</evidence>
<dbReference type="Proteomes" id="UP001630127">
    <property type="component" value="Unassembled WGS sequence"/>
</dbReference>